<proteinExistence type="predicted"/>
<dbReference type="EMBL" id="BK015666">
    <property type="protein sequence ID" value="DAE19000.1"/>
    <property type="molecule type" value="Genomic_DNA"/>
</dbReference>
<evidence type="ECO:0000313" key="1">
    <source>
        <dbReference type="EMBL" id="DAE19000.1"/>
    </source>
</evidence>
<reference evidence="1" key="1">
    <citation type="journal article" date="2021" name="Proc. Natl. Acad. Sci. U.S.A.">
        <title>A Catalog of Tens of Thousands of Viruses from Human Metagenomes Reveals Hidden Associations with Chronic Diseases.</title>
        <authorList>
            <person name="Tisza M.J."/>
            <person name="Buck C.B."/>
        </authorList>
    </citation>
    <scope>NUCLEOTIDE SEQUENCE</scope>
    <source>
        <strain evidence="1">CtiOl67</strain>
    </source>
</reference>
<name>A0A8S5QIV0_9CAUD</name>
<protein>
    <submittedName>
        <fullName evidence="1">Uncharacterized protein</fullName>
    </submittedName>
</protein>
<sequence>MNLIYVCRFSKKFVWIVYLCRKIFSIAVRTFY</sequence>
<organism evidence="1">
    <name type="scientific">Siphoviridae sp. ctiOl67</name>
    <dbReference type="NCBI Taxonomy" id="2825622"/>
    <lineage>
        <taxon>Viruses</taxon>
        <taxon>Duplodnaviria</taxon>
        <taxon>Heunggongvirae</taxon>
        <taxon>Uroviricota</taxon>
        <taxon>Caudoviricetes</taxon>
    </lineage>
</organism>
<accession>A0A8S5QIV0</accession>